<dbReference type="SMART" id="SM00331">
    <property type="entry name" value="PP2C_SIG"/>
    <property type="match status" value="1"/>
</dbReference>
<keyword evidence="5" id="KW-1185">Reference proteome</keyword>
<dbReference type="InterPro" id="IPR052016">
    <property type="entry name" value="Bact_Sigma-Reg"/>
</dbReference>
<gene>
    <name evidence="4" type="ORF">DSM104329_02330</name>
</gene>
<evidence type="ECO:0000313" key="4">
    <source>
        <dbReference type="EMBL" id="UGS35933.1"/>
    </source>
</evidence>
<dbReference type="KEGG" id="sbae:DSM104329_02330"/>
<evidence type="ECO:0000256" key="1">
    <source>
        <dbReference type="ARBA" id="ARBA00022801"/>
    </source>
</evidence>
<evidence type="ECO:0008006" key="6">
    <source>
        <dbReference type="Google" id="ProtNLM"/>
    </source>
</evidence>
<dbReference type="Gene3D" id="3.60.40.10">
    <property type="entry name" value="PPM-type phosphatase domain"/>
    <property type="match status" value="1"/>
</dbReference>
<dbReference type="InterPro" id="IPR029016">
    <property type="entry name" value="GAF-like_dom_sf"/>
</dbReference>
<dbReference type="Gene3D" id="3.30.450.40">
    <property type="match status" value="2"/>
</dbReference>
<evidence type="ECO:0000259" key="3">
    <source>
        <dbReference type="SMART" id="SM00331"/>
    </source>
</evidence>
<dbReference type="Pfam" id="PF01590">
    <property type="entry name" value="GAF"/>
    <property type="match status" value="2"/>
</dbReference>
<feature type="domain" description="GAF" evidence="2">
    <location>
        <begin position="17"/>
        <end position="162"/>
    </location>
</feature>
<evidence type="ECO:0000259" key="2">
    <source>
        <dbReference type="SMART" id="SM00065"/>
    </source>
</evidence>
<dbReference type="Pfam" id="PF07228">
    <property type="entry name" value="SpoIIE"/>
    <property type="match status" value="1"/>
</dbReference>
<reference evidence="4" key="1">
    <citation type="journal article" date="2022" name="Int. J. Syst. Evol. Microbiol.">
        <title>Pseudomonas aegrilactucae sp. nov. and Pseudomonas morbosilactucae sp. nov., pathogens causing bacterial rot of lettuce in Japan.</title>
        <authorList>
            <person name="Sawada H."/>
            <person name="Fujikawa T."/>
            <person name="Satou M."/>
        </authorList>
    </citation>
    <scope>NUCLEOTIDE SEQUENCE</scope>
    <source>
        <strain evidence="4">0166_1</strain>
    </source>
</reference>
<dbReference type="RefSeq" id="WP_259315611.1">
    <property type="nucleotide sequence ID" value="NZ_CP087164.1"/>
</dbReference>
<dbReference type="SMART" id="SM00065">
    <property type="entry name" value="GAF"/>
    <property type="match status" value="2"/>
</dbReference>
<dbReference type="AlphaFoldDB" id="A0A9E6XXK0"/>
<dbReference type="Proteomes" id="UP001162834">
    <property type="component" value="Chromosome"/>
</dbReference>
<name>A0A9E6XXK0_9ACTN</name>
<sequence length="573" mass="61078">MGALVEEPDVRVLGAPAHPRPFDRIARIAAIALRAPMAVVTLPGDDEQQLVGAYGAEELVDGHATLPLAHGLCPISLTASEPFVVEDIVDEPILRDNVSARTLGLVAYAAAALLVDGRPAGMLCAIDRVARPWSQRDRALLTDLAASAAAEVSAQGMSARLERQAIQLRELAAASQEILRSDVSLQDLMSEITRRSRAIIGAHQGVASLTIGSLTTQWITAVDLSDRYAAWRTYQVHPDGSGIYAMVPETRRPIRMTQAELVAHPRWRGFGAEVKHHPPMRGWLAAPFLGRDGKCLGLIQLSDKYEGDFTAEDEAALVQLANVAGCAIEEAYLAAERDHIAYALQASLVPDKLPHIRGIEAVARCEVPRSGQLPVGQFYDVCETPDGSWAVTVADVSGTGPQTTAVAGLVRSTLRGLLDEPSPAAALTRLNATMLRERDDLRFATVVHTRLRMGRRPRLVVSCAGHTPPILLRPGEDGRPVGRGGQVVGAIPGMAPVDVDVDLLPGDTLLFYTSGVVEAWRGDRSTVVDLAGSLGSLSTAPLATIADAVERVARNPARQGGEGDFAIVILRVA</sequence>
<evidence type="ECO:0000313" key="5">
    <source>
        <dbReference type="Proteomes" id="UP001162834"/>
    </source>
</evidence>
<proteinExistence type="predicted"/>
<keyword evidence="1" id="KW-0378">Hydrolase</keyword>
<dbReference type="PANTHER" id="PTHR43156:SF2">
    <property type="entry name" value="STAGE II SPORULATION PROTEIN E"/>
    <property type="match status" value="1"/>
</dbReference>
<dbReference type="EMBL" id="CP087164">
    <property type="protein sequence ID" value="UGS35933.1"/>
    <property type="molecule type" value="Genomic_DNA"/>
</dbReference>
<feature type="domain" description="GAF" evidence="2">
    <location>
        <begin position="184"/>
        <end position="338"/>
    </location>
</feature>
<dbReference type="InterPro" id="IPR003018">
    <property type="entry name" value="GAF"/>
</dbReference>
<accession>A0A9E6XXK0</accession>
<dbReference type="SUPFAM" id="SSF55781">
    <property type="entry name" value="GAF domain-like"/>
    <property type="match status" value="2"/>
</dbReference>
<organism evidence="4 5">
    <name type="scientific">Capillimicrobium parvum</name>
    <dbReference type="NCBI Taxonomy" id="2884022"/>
    <lineage>
        <taxon>Bacteria</taxon>
        <taxon>Bacillati</taxon>
        <taxon>Actinomycetota</taxon>
        <taxon>Thermoleophilia</taxon>
        <taxon>Solirubrobacterales</taxon>
        <taxon>Capillimicrobiaceae</taxon>
        <taxon>Capillimicrobium</taxon>
    </lineage>
</organism>
<protein>
    <recommendedName>
        <fullName evidence="6">GAF domain-containing protein</fullName>
    </recommendedName>
</protein>
<feature type="domain" description="PPM-type phosphatase" evidence="3">
    <location>
        <begin position="362"/>
        <end position="572"/>
    </location>
</feature>
<dbReference type="GO" id="GO:0016791">
    <property type="term" value="F:phosphatase activity"/>
    <property type="evidence" value="ECO:0007669"/>
    <property type="project" value="TreeGrafter"/>
</dbReference>
<dbReference type="InterPro" id="IPR036457">
    <property type="entry name" value="PPM-type-like_dom_sf"/>
</dbReference>
<dbReference type="PANTHER" id="PTHR43156">
    <property type="entry name" value="STAGE II SPORULATION PROTEIN E-RELATED"/>
    <property type="match status" value="1"/>
</dbReference>
<dbReference type="InterPro" id="IPR001932">
    <property type="entry name" value="PPM-type_phosphatase-like_dom"/>
</dbReference>